<sequence length="74" mass="8026">MIYPAETFFYHPIIPQYHSELMGTNNSQPAVGRPRQGVNSFDSCSCLGNNTLCAPLGGEILTAPAPRAKAYRPS</sequence>
<keyword evidence="2" id="KW-1185">Reference proteome</keyword>
<name>A0AAD6LBR2_9ROSI</name>
<proteinExistence type="predicted"/>
<dbReference type="Proteomes" id="UP001164929">
    <property type="component" value="Chromosome 18"/>
</dbReference>
<evidence type="ECO:0000313" key="1">
    <source>
        <dbReference type="EMBL" id="KAJ6957757.1"/>
    </source>
</evidence>
<accession>A0AAD6LBR2</accession>
<gene>
    <name evidence="1" type="ORF">NC653_039655</name>
</gene>
<organism evidence="1 2">
    <name type="scientific">Populus alba x Populus x berolinensis</name>
    <dbReference type="NCBI Taxonomy" id="444605"/>
    <lineage>
        <taxon>Eukaryota</taxon>
        <taxon>Viridiplantae</taxon>
        <taxon>Streptophyta</taxon>
        <taxon>Embryophyta</taxon>
        <taxon>Tracheophyta</taxon>
        <taxon>Spermatophyta</taxon>
        <taxon>Magnoliopsida</taxon>
        <taxon>eudicotyledons</taxon>
        <taxon>Gunneridae</taxon>
        <taxon>Pentapetalae</taxon>
        <taxon>rosids</taxon>
        <taxon>fabids</taxon>
        <taxon>Malpighiales</taxon>
        <taxon>Salicaceae</taxon>
        <taxon>Saliceae</taxon>
        <taxon>Populus</taxon>
    </lineage>
</organism>
<dbReference type="EMBL" id="JAQIZT010000018">
    <property type="protein sequence ID" value="KAJ6957757.1"/>
    <property type="molecule type" value="Genomic_DNA"/>
</dbReference>
<dbReference type="AlphaFoldDB" id="A0AAD6LBR2"/>
<protein>
    <submittedName>
        <fullName evidence="1">Uncharacterized protein</fullName>
    </submittedName>
</protein>
<reference evidence="1 2" key="1">
    <citation type="journal article" date="2023" name="Mol. Ecol. Resour.">
        <title>Chromosome-level genome assembly of a triploid poplar Populus alba 'Berolinensis'.</title>
        <authorList>
            <person name="Chen S."/>
            <person name="Yu Y."/>
            <person name="Wang X."/>
            <person name="Wang S."/>
            <person name="Zhang T."/>
            <person name="Zhou Y."/>
            <person name="He R."/>
            <person name="Meng N."/>
            <person name="Wang Y."/>
            <person name="Liu W."/>
            <person name="Liu Z."/>
            <person name="Liu J."/>
            <person name="Guo Q."/>
            <person name="Huang H."/>
            <person name="Sederoff R.R."/>
            <person name="Wang G."/>
            <person name="Qu G."/>
            <person name="Chen S."/>
        </authorList>
    </citation>
    <scope>NUCLEOTIDE SEQUENCE [LARGE SCALE GENOMIC DNA]</scope>
    <source>
        <strain evidence="1">SC-2020</strain>
    </source>
</reference>
<comment type="caution">
    <text evidence="1">The sequence shown here is derived from an EMBL/GenBank/DDBJ whole genome shotgun (WGS) entry which is preliminary data.</text>
</comment>
<evidence type="ECO:0000313" key="2">
    <source>
        <dbReference type="Proteomes" id="UP001164929"/>
    </source>
</evidence>